<dbReference type="InterPro" id="IPR036249">
    <property type="entry name" value="Thioredoxin-like_sf"/>
</dbReference>
<evidence type="ECO:0000313" key="2">
    <source>
        <dbReference type="EMBL" id="OPX55051.1"/>
    </source>
</evidence>
<dbReference type="CDD" id="cd03194">
    <property type="entry name" value="GST_C_3"/>
    <property type="match status" value="1"/>
</dbReference>
<dbReference type="Gene3D" id="3.40.30.10">
    <property type="entry name" value="Glutaredoxin"/>
    <property type="match status" value="1"/>
</dbReference>
<evidence type="ECO:0000313" key="3">
    <source>
        <dbReference type="Proteomes" id="UP000191418"/>
    </source>
</evidence>
<dbReference type="InterPro" id="IPR036282">
    <property type="entry name" value="Glutathione-S-Trfase_C_sf"/>
</dbReference>
<organism evidence="2 3">
    <name type="scientific">Oceanospirillum multiglobuliferum</name>
    <dbReference type="NCBI Taxonomy" id="64969"/>
    <lineage>
        <taxon>Bacteria</taxon>
        <taxon>Pseudomonadati</taxon>
        <taxon>Pseudomonadota</taxon>
        <taxon>Gammaproteobacteria</taxon>
        <taxon>Oceanospirillales</taxon>
        <taxon>Oceanospirillaceae</taxon>
        <taxon>Oceanospirillum</taxon>
    </lineage>
</organism>
<dbReference type="SUPFAM" id="SSF52833">
    <property type="entry name" value="Thioredoxin-like"/>
    <property type="match status" value="1"/>
</dbReference>
<dbReference type="GO" id="GO:0006749">
    <property type="term" value="P:glutathione metabolic process"/>
    <property type="evidence" value="ECO:0007669"/>
    <property type="project" value="TreeGrafter"/>
</dbReference>
<accession>A0A1T4SCM6</accession>
<dbReference type="Gene3D" id="1.20.1050.10">
    <property type="match status" value="1"/>
</dbReference>
<dbReference type="STRING" id="64969.SAMN02745127_02939"/>
<dbReference type="SUPFAM" id="SSF47616">
    <property type="entry name" value="GST C-terminal domain-like"/>
    <property type="match status" value="1"/>
</dbReference>
<dbReference type="RefSeq" id="WP_078746454.1">
    <property type="nucleotide sequence ID" value="NZ_FUXG01000028.1"/>
</dbReference>
<dbReference type="PANTHER" id="PTHR42673:SF4">
    <property type="entry name" value="MALEYLACETOACETATE ISOMERASE"/>
    <property type="match status" value="1"/>
</dbReference>
<proteinExistence type="predicted"/>
<sequence>MQLIIGNKNYSSWSLRGWLMLKGFDLAFDEIRLPLFTDTFAQEIGRYTDTKKVPVLIDGDIRVWDSLAICEYINEAYLKGAGWPSDIAERSLARAISCEMHSGFVDLRHEMPMNCRAKGEVNASDKALADIQRINQIWTDLRTRYSEQGPWLFGQFSIADVVYAPVALRFASYGPTISEQASAYVQTILGHPAIQEWIAAAKVELEVIPEEEVLTEK</sequence>
<protein>
    <submittedName>
        <fullName evidence="2">Glutathione S-transferase</fullName>
    </submittedName>
</protein>
<dbReference type="Pfam" id="PF13410">
    <property type="entry name" value="GST_C_2"/>
    <property type="match status" value="1"/>
</dbReference>
<gene>
    <name evidence="2" type="ORF">BTE48_11275</name>
</gene>
<dbReference type="EMBL" id="MTSM01000014">
    <property type="protein sequence ID" value="OPX55051.1"/>
    <property type="molecule type" value="Genomic_DNA"/>
</dbReference>
<dbReference type="Proteomes" id="UP000191418">
    <property type="component" value="Unassembled WGS sequence"/>
</dbReference>
<dbReference type="Pfam" id="PF13409">
    <property type="entry name" value="GST_N_2"/>
    <property type="match status" value="1"/>
</dbReference>
<dbReference type="InterPro" id="IPR004045">
    <property type="entry name" value="Glutathione_S-Trfase_N"/>
</dbReference>
<reference evidence="2 3" key="1">
    <citation type="submission" date="2017-01" db="EMBL/GenBank/DDBJ databases">
        <title>Genome Sequencing of a Marine Spirillum, Oceanospirillum multiglobuliferum ATCC 33336, from Japan.</title>
        <authorList>
            <person name="Carney J.G."/>
            <person name="Trachtenberg A.M."/>
            <person name="Rheaume B.A."/>
            <person name="Linnane J.D."/>
            <person name="Pitts N.L."/>
            <person name="Mykles D.L."/>
            <person name="Maclea K.S."/>
        </authorList>
    </citation>
    <scope>NUCLEOTIDE SEQUENCE [LARGE SCALE GENOMIC DNA]</scope>
    <source>
        <strain evidence="2 3">ATCC 33336</strain>
    </source>
</reference>
<dbReference type="PROSITE" id="PS50404">
    <property type="entry name" value="GST_NTER"/>
    <property type="match status" value="1"/>
</dbReference>
<evidence type="ECO:0000259" key="1">
    <source>
        <dbReference type="PROSITE" id="PS50404"/>
    </source>
</evidence>
<dbReference type="OrthoDB" id="9799538at2"/>
<name>A0A1T4SCM6_9GAMM</name>
<dbReference type="GO" id="GO:0004364">
    <property type="term" value="F:glutathione transferase activity"/>
    <property type="evidence" value="ECO:0007669"/>
    <property type="project" value="TreeGrafter"/>
</dbReference>
<dbReference type="PANTHER" id="PTHR42673">
    <property type="entry name" value="MALEYLACETOACETATE ISOMERASE"/>
    <property type="match status" value="1"/>
</dbReference>
<comment type="caution">
    <text evidence="2">The sequence shown here is derived from an EMBL/GenBank/DDBJ whole genome shotgun (WGS) entry which is preliminary data.</text>
</comment>
<keyword evidence="2" id="KW-0808">Transferase</keyword>
<dbReference type="CDD" id="cd03043">
    <property type="entry name" value="GST_N_1"/>
    <property type="match status" value="1"/>
</dbReference>
<dbReference type="GO" id="GO:0016034">
    <property type="term" value="F:maleylacetoacetate isomerase activity"/>
    <property type="evidence" value="ECO:0007669"/>
    <property type="project" value="TreeGrafter"/>
</dbReference>
<dbReference type="AlphaFoldDB" id="A0A1T4SCM6"/>
<feature type="domain" description="GST N-terminal" evidence="1">
    <location>
        <begin position="1"/>
        <end position="81"/>
    </location>
</feature>
<dbReference type="GO" id="GO:0006559">
    <property type="term" value="P:L-phenylalanine catabolic process"/>
    <property type="evidence" value="ECO:0007669"/>
    <property type="project" value="TreeGrafter"/>
</dbReference>
<keyword evidence="3" id="KW-1185">Reference proteome</keyword>